<dbReference type="GO" id="GO:0032259">
    <property type="term" value="P:methylation"/>
    <property type="evidence" value="ECO:0007669"/>
    <property type="project" value="UniProtKB-KW"/>
</dbReference>
<dbReference type="GO" id="GO:0016279">
    <property type="term" value="F:protein-lysine N-methyltransferase activity"/>
    <property type="evidence" value="ECO:0007669"/>
    <property type="project" value="RHEA"/>
</dbReference>
<dbReference type="InterPro" id="IPR004498">
    <property type="entry name" value="Ribosomal_PrmA_MeTrfase"/>
</dbReference>
<keyword evidence="3 6" id="KW-0489">Methyltransferase</keyword>
<dbReference type="Pfam" id="PF06325">
    <property type="entry name" value="PrmA"/>
    <property type="match status" value="1"/>
</dbReference>
<keyword evidence="5 6" id="KW-0949">S-adenosyl-L-methionine</keyword>
<comment type="subcellular location">
    <subcellularLocation>
        <location evidence="6">Cytoplasm</location>
    </subcellularLocation>
</comment>
<dbReference type="NCBIfam" id="TIGR00406">
    <property type="entry name" value="prmA"/>
    <property type="match status" value="1"/>
</dbReference>
<reference evidence="7 8" key="1">
    <citation type="journal article" date="2015" name="Genome Announc.">
        <title>Expanding the biotechnology potential of lactobacilli through comparative genomics of 213 strains and associated genera.</title>
        <authorList>
            <person name="Sun Z."/>
            <person name="Harris H.M."/>
            <person name="McCann A."/>
            <person name="Guo C."/>
            <person name="Argimon S."/>
            <person name="Zhang W."/>
            <person name="Yang X."/>
            <person name="Jeffery I.B."/>
            <person name="Cooney J.C."/>
            <person name="Kagawa T.F."/>
            <person name="Liu W."/>
            <person name="Song Y."/>
            <person name="Salvetti E."/>
            <person name="Wrobel A."/>
            <person name="Rasinkangas P."/>
            <person name="Parkhill J."/>
            <person name="Rea M.C."/>
            <person name="O'Sullivan O."/>
            <person name="Ritari J."/>
            <person name="Douillard F.P."/>
            <person name="Paul Ross R."/>
            <person name="Yang R."/>
            <person name="Briner A.E."/>
            <person name="Felis G.E."/>
            <person name="de Vos W.M."/>
            <person name="Barrangou R."/>
            <person name="Klaenhammer T.R."/>
            <person name="Caufield P.W."/>
            <person name="Cui Y."/>
            <person name="Zhang H."/>
            <person name="O'Toole P.W."/>
        </authorList>
    </citation>
    <scope>NUCLEOTIDE SEQUENCE [LARGE SCALE GENOMIC DNA]</scope>
    <source>
        <strain evidence="7 8">ATCC 27304</strain>
    </source>
</reference>
<comment type="caution">
    <text evidence="7">The sequence shown here is derived from an EMBL/GenBank/DDBJ whole genome shotgun (WGS) entry which is preliminary data.</text>
</comment>
<dbReference type="EC" id="2.1.1.-" evidence="6"/>
<dbReference type="GO" id="GO:0005737">
    <property type="term" value="C:cytoplasm"/>
    <property type="evidence" value="ECO:0007669"/>
    <property type="project" value="UniProtKB-SubCell"/>
</dbReference>
<protein>
    <recommendedName>
        <fullName evidence="6">Ribosomal protein L11 methyltransferase</fullName>
        <shortName evidence="6">L11 Mtase</shortName>
        <ecNumber evidence="6">2.1.1.-</ecNumber>
    </recommendedName>
</protein>
<feature type="binding site" evidence="6">
    <location>
        <position position="145"/>
    </location>
    <ligand>
        <name>S-adenosyl-L-methionine</name>
        <dbReference type="ChEBI" id="CHEBI:59789"/>
    </ligand>
</feature>
<dbReference type="PIRSF" id="PIRSF000401">
    <property type="entry name" value="RPL11_MTase"/>
    <property type="match status" value="1"/>
</dbReference>
<dbReference type="Gene3D" id="3.40.50.150">
    <property type="entry name" value="Vaccinia Virus protein VP39"/>
    <property type="match status" value="1"/>
</dbReference>
<dbReference type="HAMAP" id="MF_00735">
    <property type="entry name" value="Methyltr_PrmA"/>
    <property type="match status" value="1"/>
</dbReference>
<evidence type="ECO:0000256" key="5">
    <source>
        <dbReference type="ARBA" id="ARBA00022691"/>
    </source>
</evidence>
<comment type="similarity">
    <text evidence="1 6">Belongs to the methyltransferase superfamily. PrmA family.</text>
</comment>
<keyword evidence="7" id="KW-0687">Ribonucleoprotein</keyword>
<sequence length="298" mass="33611">MRWGKLTIKANNELQAPLENIFLDLEAQGIEKDDDDFLTGRSHSIIISGFFELQQNINDKVDLIKTRITKLKEYGFDTEGVSIKYGIIDDQTWKNEWEKYYHAQRITRFLTVVPFWEEYKKHQNSEIVIRLDPQQAFGTGTHPTTVLALRALEDHIRGNEVVFDVGTGTGILSIAASLLGVKSVYACDVEDEAIISARKNLELNKDIDNVKLELNSLLDGSKGQADLILANILPEVQTLLLPQVMEHLRPQGKLIMAGIIVEKEEEMVAKVRATGLKIIETLSDGKWIAIIAQKDLED</sequence>
<dbReference type="AlphaFoldDB" id="A0A0R2FPM2"/>
<evidence type="ECO:0000256" key="3">
    <source>
        <dbReference type="ARBA" id="ARBA00022603"/>
    </source>
</evidence>
<dbReference type="InterPro" id="IPR029063">
    <property type="entry name" value="SAM-dependent_MTases_sf"/>
</dbReference>
<dbReference type="PANTHER" id="PTHR43648">
    <property type="entry name" value="ELECTRON TRANSFER FLAVOPROTEIN BETA SUBUNIT LYSINE METHYLTRANSFERASE"/>
    <property type="match status" value="1"/>
</dbReference>
<feature type="binding site" evidence="6">
    <location>
        <position position="166"/>
    </location>
    <ligand>
        <name>S-adenosyl-L-methionine</name>
        <dbReference type="ChEBI" id="CHEBI:59789"/>
    </ligand>
</feature>
<feature type="binding site" evidence="6">
    <location>
        <position position="188"/>
    </location>
    <ligand>
        <name>S-adenosyl-L-methionine</name>
        <dbReference type="ChEBI" id="CHEBI:59789"/>
    </ligand>
</feature>
<evidence type="ECO:0000256" key="4">
    <source>
        <dbReference type="ARBA" id="ARBA00022679"/>
    </source>
</evidence>
<accession>A0A0R2FPM2</accession>
<dbReference type="RefSeq" id="WP_056991055.1">
    <property type="nucleotide sequence ID" value="NZ_JQAR01000007.1"/>
</dbReference>
<evidence type="ECO:0000256" key="1">
    <source>
        <dbReference type="ARBA" id="ARBA00009741"/>
    </source>
</evidence>
<dbReference type="InterPro" id="IPR050078">
    <property type="entry name" value="Ribosomal_L11_MeTrfase_PrmA"/>
</dbReference>
<proteinExistence type="inferred from homology"/>
<dbReference type="PANTHER" id="PTHR43648:SF1">
    <property type="entry name" value="ELECTRON TRANSFER FLAVOPROTEIN BETA SUBUNIT LYSINE METHYLTRANSFERASE"/>
    <property type="match status" value="1"/>
</dbReference>
<evidence type="ECO:0000313" key="7">
    <source>
        <dbReference type="EMBL" id="KRN30417.1"/>
    </source>
</evidence>
<dbReference type="SUPFAM" id="SSF53335">
    <property type="entry name" value="S-adenosyl-L-methionine-dependent methyltransferases"/>
    <property type="match status" value="1"/>
</dbReference>
<comment type="function">
    <text evidence="6">Methylates ribosomal protein L11.</text>
</comment>
<dbReference type="CDD" id="cd02440">
    <property type="entry name" value="AdoMet_MTases"/>
    <property type="match status" value="1"/>
</dbReference>
<dbReference type="GO" id="GO:0005840">
    <property type="term" value="C:ribosome"/>
    <property type="evidence" value="ECO:0007669"/>
    <property type="project" value="UniProtKB-KW"/>
</dbReference>
<evidence type="ECO:0000313" key="8">
    <source>
        <dbReference type="Proteomes" id="UP000051727"/>
    </source>
</evidence>
<dbReference type="Proteomes" id="UP000051727">
    <property type="component" value="Unassembled WGS sequence"/>
</dbReference>
<keyword evidence="4 6" id="KW-0808">Transferase</keyword>
<evidence type="ECO:0000256" key="2">
    <source>
        <dbReference type="ARBA" id="ARBA00022490"/>
    </source>
</evidence>
<dbReference type="OrthoDB" id="9785995at2"/>
<evidence type="ECO:0000256" key="6">
    <source>
        <dbReference type="HAMAP-Rule" id="MF_00735"/>
    </source>
</evidence>
<comment type="catalytic activity">
    <reaction evidence="6">
        <text>L-lysyl-[protein] + 3 S-adenosyl-L-methionine = N(6),N(6),N(6)-trimethyl-L-lysyl-[protein] + 3 S-adenosyl-L-homocysteine + 3 H(+)</text>
        <dbReference type="Rhea" id="RHEA:54192"/>
        <dbReference type="Rhea" id="RHEA-COMP:9752"/>
        <dbReference type="Rhea" id="RHEA-COMP:13826"/>
        <dbReference type="ChEBI" id="CHEBI:15378"/>
        <dbReference type="ChEBI" id="CHEBI:29969"/>
        <dbReference type="ChEBI" id="CHEBI:57856"/>
        <dbReference type="ChEBI" id="CHEBI:59789"/>
        <dbReference type="ChEBI" id="CHEBI:61961"/>
    </reaction>
</comment>
<organism evidence="7 8">
    <name type="scientific">Liquorilactobacillus mali</name>
    <dbReference type="NCBI Taxonomy" id="1618"/>
    <lineage>
        <taxon>Bacteria</taxon>
        <taxon>Bacillati</taxon>
        <taxon>Bacillota</taxon>
        <taxon>Bacilli</taxon>
        <taxon>Lactobacillales</taxon>
        <taxon>Lactobacillaceae</taxon>
        <taxon>Liquorilactobacillus</taxon>
    </lineage>
</organism>
<dbReference type="EMBL" id="JQAR01000007">
    <property type="protein sequence ID" value="KRN30417.1"/>
    <property type="molecule type" value="Genomic_DNA"/>
</dbReference>
<feature type="binding site" evidence="6">
    <location>
        <position position="231"/>
    </location>
    <ligand>
        <name>S-adenosyl-L-methionine</name>
        <dbReference type="ChEBI" id="CHEBI:59789"/>
    </ligand>
</feature>
<dbReference type="PATRIC" id="fig|1618.3.peg.2227"/>
<keyword evidence="2 6" id="KW-0963">Cytoplasm</keyword>
<keyword evidence="7" id="KW-0689">Ribosomal protein</keyword>
<gene>
    <name evidence="6" type="primary">prmA</name>
    <name evidence="7" type="ORF">IV36_GL002175</name>
</gene>
<dbReference type="STRING" id="1618.IV36_GL002175"/>
<name>A0A0R2FPM2_9LACO</name>